<keyword evidence="3" id="KW-0862">Zinc</keyword>
<feature type="compositionally biased region" description="Basic and acidic residues" evidence="4">
    <location>
        <begin position="45"/>
        <end position="59"/>
    </location>
</feature>
<proteinExistence type="predicted"/>
<dbReference type="InterPro" id="IPR034732">
    <property type="entry name" value="EPHD"/>
</dbReference>
<dbReference type="Pfam" id="PF13832">
    <property type="entry name" value="zf-HC5HC2H_2"/>
    <property type="match status" value="1"/>
</dbReference>
<evidence type="ECO:0000256" key="4">
    <source>
        <dbReference type="SAM" id="MobiDB-lite"/>
    </source>
</evidence>
<keyword evidence="1" id="KW-0479">Metal-binding</keyword>
<name>A0A0N4VEZ4_ENTVE</name>
<evidence type="ECO:0000313" key="7">
    <source>
        <dbReference type="Proteomes" id="UP000274131"/>
    </source>
</evidence>
<evidence type="ECO:0000313" key="6">
    <source>
        <dbReference type="EMBL" id="VDD93963.1"/>
    </source>
</evidence>
<dbReference type="InterPro" id="IPR050701">
    <property type="entry name" value="Histone_Mod_Regulator"/>
</dbReference>
<dbReference type="EMBL" id="UXUI01009569">
    <property type="protein sequence ID" value="VDD93963.1"/>
    <property type="molecule type" value="Genomic_DNA"/>
</dbReference>
<dbReference type="OrthoDB" id="336088at2759"/>
<dbReference type="SMART" id="SM00249">
    <property type="entry name" value="PHD"/>
    <property type="match status" value="2"/>
</dbReference>
<feature type="compositionally biased region" description="Acidic residues" evidence="4">
    <location>
        <begin position="1"/>
        <end position="15"/>
    </location>
</feature>
<dbReference type="SUPFAM" id="SSF57903">
    <property type="entry name" value="FYVE/PHD zinc finger"/>
    <property type="match status" value="2"/>
</dbReference>
<dbReference type="PROSITE" id="PS51805">
    <property type="entry name" value="EPHD"/>
    <property type="match status" value="1"/>
</dbReference>
<dbReference type="PROSITE" id="PS01359">
    <property type="entry name" value="ZF_PHD_1"/>
    <property type="match status" value="1"/>
</dbReference>
<dbReference type="InterPro" id="IPR011011">
    <property type="entry name" value="Znf_FYVE_PHD"/>
</dbReference>
<dbReference type="AlphaFoldDB" id="A0A0N4VEZ4"/>
<accession>A0A0N4VEZ4</accession>
<evidence type="ECO:0000256" key="3">
    <source>
        <dbReference type="ARBA" id="ARBA00022833"/>
    </source>
</evidence>
<dbReference type="InterPro" id="IPR019786">
    <property type="entry name" value="Zinc_finger_PHD-type_CS"/>
</dbReference>
<keyword evidence="7" id="KW-1185">Reference proteome</keyword>
<reference evidence="6 7" key="2">
    <citation type="submission" date="2018-10" db="EMBL/GenBank/DDBJ databases">
        <authorList>
            <consortium name="Pathogen Informatics"/>
        </authorList>
    </citation>
    <scope>NUCLEOTIDE SEQUENCE [LARGE SCALE GENOMIC DNA]</scope>
</reference>
<dbReference type="PANTHER" id="PTHR13793:SF158">
    <property type="entry name" value="PHD-TYPE DOMAIN-CONTAINING PROTEIN"/>
    <property type="match status" value="1"/>
</dbReference>
<organism evidence="8">
    <name type="scientific">Enterobius vermicularis</name>
    <name type="common">Human pinworm</name>
    <dbReference type="NCBI Taxonomy" id="51028"/>
    <lineage>
        <taxon>Eukaryota</taxon>
        <taxon>Metazoa</taxon>
        <taxon>Ecdysozoa</taxon>
        <taxon>Nematoda</taxon>
        <taxon>Chromadorea</taxon>
        <taxon>Rhabditida</taxon>
        <taxon>Spirurina</taxon>
        <taxon>Oxyuridomorpha</taxon>
        <taxon>Oxyuroidea</taxon>
        <taxon>Oxyuridae</taxon>
        <taxon>Enterobius</taxon>
    </lineage>
</organism>
<dbReference type="WBParaSite" id="EVEC_0000927301-mRNA-1">
    <property type="protein sequence ID" value="EVEC_0000927301-mRNA-1"/>
    <property type="gene ID" value="EVEC_0000927301"/>
</dbReference>
<evidence type="ECO:0000256" key="1">
    <source>
        <dbReference type="ARBA" id="ARBA00022723"/>
    </source>
</evidence>
<keyword evidence="2" id="KW-0863">Zinc-finger</keyword>
<evidence type="ECO:0000259" key="5">
    <source>
        <dbReference type="PROSITE" id="PS51805"/>
    </source>
</evidence>
<feature type="region of interest" description="Disordered" evidence="4">
    <location>
        <begin position="1"/>
        <end position="59"/>
    </location>
</feature>
<dbReference type="GO" id="GO:0006357">
    <property type="term" value="P:regulation of transcription by RNA polymerase II"/>
    <property type="evidence" value="ECO:0007669"/>
    <property type="project" value="TreeGrafter"/>
</dbReference>
<gene>
    <name evidence="6" type="ORF">EVEC_LOCUS8714</name>
</gene>
<reference evidence="8" key="1">
    <citation type="submission" date="2017-02" db="UniProtKB">
        <authorList>
            <consortium name="WormBaseParasite"/>
        </authorList>
    </citation>
    <scope>IDENTIFICATION</scope>
</reference>
<sequence length="429" mass="47738">MPMITGDDDDDDDDEFIAKEKSDGTDETDDSDLSLSEDEGNGTSDDGKDSSDGDSEKADKIVGLSNNSWQLVPYLAAFTNLYEASGLNSGGKDVSLEKMPLICSLCLNLRPSVRKDPVIQCSRCGVAVHENCYLTDLTASGGSHCSSSAPLWFCEPCLYGLSEPPYCEFCPSRYGAFKKADIGGGWVHLLCGLYTPGVTFGDVDRLSAISWQEMDYKNFGRKACVACPDPVTARTGVTVACDAGLCKAYYHISCAQRLGLLIDNSENNILMKKRERGISGTGNNGDWYVTDEEIADTYYLSCKRHCVDEDAVRRRRVACSYFYKQEETRMIDLNRRTNALSELQEKARLSSLAKHRRTVKDLEGVTIAWPEDERKNVRYLHNSPKFLQLFMEKAEGEGLGKSEFLREFNTADGSKLSYLPPAFSKEFFR</sequence>
<dbReference type="GO" id="GO:0008270">
    <property type="term" value="F:zinc ion binding"/>
    <property type="evidence" value="ECO:0007669"/>
    <property type="project" value="UniProtKB-KW"/>
</dbReference>
<evidence type="ECO:0000313" key="8">
    <source>
        <dbReference type="WBParaSite" id="EVEC_0000927301-mRNA-1"/>
    </source>
</evidence>
<dbReference type="Proteomes" id="UP000274131">
    <property type="component" value="Unassembled WGS sequence"/>
</dbReference>
<protein>
    <submittedName>
        <fullName evidence="8">PHD-type domain-containing protein</fullName>
    </submittedName>
</protein>
<feature type="domain" description="PHD-type" evidence="5">
    <location>
        <begin position="164"/>
        <end position="277"/>
    </location>
</feature>
<dbReference type="PANTHER" id="PTHR13793">
    <property type="entry name" value="PHD FINGER PROTEINS"/>
    <property type="match status" value="1"/>
</dbReference>
<feature type="compositionally biased region" description="Acidic residues" evidence="4">
    <location>
        <begin position="25"/>
        <end position="40"/>
    </location>
</feature>
<evidence type="ECO:0000256" key="2">
    <source>
        <dbReference type="ARBA" id="ARBA00022771"/>
    </source>
</evidence>
<dbReference type="InterPro" id="IPR013083">
    <property type="entry name" value="Znf_RING/FYVE/PHD"/>
</dbReference>
<dbReference type="InterPro" id="IPR001965">
    <property type="entry name" value="Znf_PHD"/>
</dbReference>
<dbReference type="Gene3D" id="3.30.40.10">
    <property type="entry name" value="Zinc/RING finger domain, C3HC4 (zinc finger)"/>
    <property type="match status" value="2"/>
</dbReference>